<dbReference type="Pfam" id="PF04333">
    <property type="entry name" value="MlaA"/>
    <property type="match status" value="1"/>
</dbReference>
<comment type="similarity">
    <text evidence="1">Belongs to the MlaA family.</text>
</comment>
<dbReference type="GO" id="GO:0016020">
    <property type="term" value="C:membrane"/>
    <property type="evidence" value="ECO:0007669"/>
    <property type="project" value="InterPro"/>
</dbReference>
<accession>A0A9D7LK90</accession>
<dbReference type="AlphaFoldDB" id="A0A9D7LK90"/>
<organism evidence="4 5">
    <name type="scientific">Candidatus Dechloromonas phosphorivorans</name>
    <dbReference type="NCBI Taxonomy" id="2899244"/>
    <lineage>
        <taxon>Bacteria</taxon>
        <taxon>Pseudomonadati</taxon>
        <taxon>Pseudomonadota</taxon>
        <taxon>Betaproteobacteria</taxon>
        <taxon>Rhodocyclales</taxon>
        <taxon>Azonexaceae</taxon>
        <taxon>Dechloromonas</taxon>
    </lineage>
</organism>
<dbReference type="GO" id="GO:0120010">
    <property type="term" value="P:intermembrane phospholipid transfer"/>
    <property type="evidence" value="ECO:0007669"/>
    <property type="project" value="TreeGrafter"/>
</dbReference>
<sequence length="244" mass="26789">MTDILTRWKRRAGLSCLVAGMITLAGPAAAGETTYDPLEGFNRAMFAVNEGLDTVAIKPIAQAYDFVVPLPAKAGVGDFFGNIADVRNVLNNALQGKLAEAGSDLGRLLINSTVGIFGLFDVASELGLEKHDEDFGQTLAVWGWDSSNFLFWPLIGPRTVRDTGGWIVDVYTDPTWYTLNKSVATRNSLVALRYVDVRASLLPSDKVVEEAALDKYAYVRDAYLQRRRNQIFDGSPPRLQDVLD</sequence>
<comment type="caution">
    <text evidence="4">The sequence shown here is derived from an EMBL/GenBank/DDBJ whole genome shotgun (WGS) entry which is preliminary data.</text>
</comment>
<feature type="signal peptide" evidence="3">
    <location>
        <begin position="1"/>
        <end position="30"/>
    </location>
</feature>
<feature type="chain" id="PRO_5039177445" evidence="3">
    <location>
        <begin position="31"/>
        <end position="244"/>
    </location>
</feature>
<keyword evidence="4" id="KW-0449">Lipoprotein</keyword>
<protein>
    <submittedName>
        <fullName evidence="4">VacJ family lipoprotein</fullName>
    </submittedName>
</protein>
<evidence type="ECO:0000256" key="2">
    <source>
        <dbReference type="ARBA" id="ARBA00022729"/>
    </source>
</evidence>
<dbReference type="Proteomes" id="UP000808146">
    <property type="component" value="Unassembled WGS sequence"/>
</dbReference>
<proteinExistence type="inferred from homology"/>
<reference evidence="4" key="1">
    <citation type="submission" date="2020-10" db="EMBL/GenBank/DDBJ databases">
        <title>Connecting structure to function with the recovery of over 1000 high-quality activated sludge metagenome-assembled genomes encoding full-length rRNA genes using long-read sequencing.</title>
        <authorList>
            <person name="Singleton C.M."/>
            <person name="Petriglieri F."/>
            <person name="Kristensen J.M."/>
            <person name="Kirkegaard R.H."/>
            <person name="Michaelsen T.Y."/>
            <person name="Andersen M.H."/>
            <person name="Karst S.M."/>
            <person name="Dueholm M.S."/>
            <person name="Nielsen P.H."/>
            <person name="Albertsen M."/>
        </authorList>
    </citation>
    <scope>NUCLEOTIDE SEQUENCE</scope>
    <source>
        <strain evidence="4">OdNE_18-Q3-R46-58_BAT3C.305</strain>
    </source>
</reference>
<dbReference type="InterPro" id="IPR007428">
    <property type="entry name" value="MlaA"/>
</dbReference>
<gene>
    <name evidence="4" type="ORF">IPN75_02850</name>
</gene>
<evidence type="ECO:0000256" key="3">
    <source>
        <dbReference type="SAM" id="SignalP"/>
    </source>
</evidence>
<evidence type="ECO:0000313" key="5">
    <source>
        <dbReference type="Proteomes" id="UP000808146"/>
    </source>
</evidence>
<dbReference type="PANTHER" id="PTHR30035:SF3">
    <property type="entry name" value="INTERMEMBRANE PHOSPHOLIPID TRANSPORT SYSTEM LIPOPROTEIN MLAA"/>
    <property type="match status" value="1"/>
</dbReference>
<dbReference type="PANTHER" id="PTHR30035">
    <property type="entry name" value="LIPOPROTEIN VACJ-RELATED"/>
    <property type="match status" value="1"/>
</dbReference>
<dbReference type="EMBL" id="JADKBR010000001">
    <property type="protein sequence ID" value="MBK8889387.1"/>
    <property type="molecule type" value="Genomic_DNA"/>
</dbReference>
<dbReference type="PRINTS" id="PR01805">
    <property type="entry name" value="VACJLIPOPROT"/>
</dbReference>
<name>A0A9D7LK90_9RHOO</name>
<keyword evidence="2 3" id="KW-0732">Signal</keyword>
<evidence type="ECO:0000256" key="1">
    <source>
        <dbReference type="ARBA" id="ARBA00010634"/>
    </source>
</evidence>
<evidence type="ECO:0000313" key="4">
    <source>
        <dbReference type="EMBL" id="MBK8889387.1"/>
    </source>
</evidence>